<dbReference type="EMBL" id="VORO01000032">
    <property type="protein sequence ID" value="TXD86998.1"/>
    <property type="molecule type" value="Genomic_DNA"/>
</dbReference>
<dbReference type="InterPro" id="IPR012373">
    <property type="entry name" value="Ferrdict_sens_TM"/>
</dbReference>
<reference evidence="4 5" key="1">
    <citation type="submission" date="2019-08" db="EMBL/GenBank/DDBJ databases">
        <title>Genomes of Subsaximicrobium wynnwilliamsii strains.</title>
        <authorList>
            <person name="Bowman J.P."/>
        </authorList>
    </citation>
    <scope>NUCLEOTIDE SEQUENCE [LARGE SCALE GENOMIC DNA]</scope>
    <source>
        <strain evidence="4 5">2-80-2</strain>
    </source>
</reference>
<evidence type="ECO:0000313" key="5">
    <source>
        <dbReference type="Proteomes" id="UP000321578"/>
    </source>
</evidence>
<comment type="caution">
    <text evidence="4">The sequence shown here is derived from an EMBL/GenBank/DDBJ whole genome shotgun (WGS) entry which is preliminary data.</text>
</comment>
<dbReference type="Gene3D" id="3.55.50.30">
    <property type="match status" value="1"/>
</dbReference>
<dbReference type="Gene3D" id="2.60.120.1440">
    <property type="match status" value="1"/>
</dbReference>
<dbReference type="AlphaFoldDB" id="A0A5C6ZD71"/>
<organism evidence="4 5">
    <name type="scientific">Subsaximicrobium wynnwilliamsii</name>
    <dbReference type="NCBI Taxonomy" id="291179"/>
    <lineage>
        <taxon>Bacteria</taxon>
        <taxon>Pseudomonadati</taxon>
        <taxon>Bacteroidota</taxon>
        <taxon>Flavobacteriia</taxon>
        <taxon>Flavobacteriales</taxon>
        <taxon>Flavobacteriaceae</taxon>
        <taxon>Subsaximicrobium</taxon>
    </lineage>
</organism>
<name>A0A5C6ZD71_9FLAO</name>
<dbReference type="OrthoDB" id="649666at2"/>
<accession>A0A5C6ZD71</accession>
<feature type="transmembrane region" description="Helical" evidence="1">
    <location>
        <begin position="90"/>
        <end position="108"/>
    </location>
</feature>
<keyword evidence="5" id="KW-1185">Reference proteome</keyword>
<dbReference type="PANTHER" id="PTHR30273">
    <property type="entry name" value="PERIPLASMIC SIGNAL SENSOR AND SIGMA FACTOR ACTIVATOR FECR-RELATED"/>
    <property type="match status" value="1"/>
</dbReference>
<feature type="domain" description="Protein FecR C-terminal" evidence="3">
    <location>
        <begin position="318"/>
        <end position="388"/>
    </location>
</feature>
<dbReference type="RefSeq" id="WP_147088224.1">
    <property type="nucleotide sequence ID" value="NZ_VORM01000034.1"/>
</dbReference>
<dbReference type="Proteomes" id="UP000321578">
    <property type="component" value="Unassembled WGS sequence"/>
</dbReference>
<gene>
    <name evidence="4" type="ORF">ESY86_18585</name>
</gene>
<dbReference type="PANTHER" id="PTHR30273:SF2">
    <property type="entry name" value="PROTEIN FECR"/>
    <property type="match status" value="1"/>
</dbReference>
<proteinExistence type="predicted"/>
<keyword evidence="1" id="KW-0812">Transmembrane</keyword>
<feature type="domain" description="FecR protein" evidence="2">
    <location>
        <begin position="179"/>
        <end position="275"/>
    </location>
</feature>
<evidence type="ECO:0000259" key="3">
    <source>
        <dbReference type="Pfam" id="PF16344"/>
    </source>
</evidence>
<protein>
    <submittedName>
        <fullName evidence="4">FecR family protein</fullName>
    </submittedName>
</protein>
<dbReference type="InterPro" id="IPR032508">
    <property type="entry name" value="FecR_C"/>
</dbReference>
<dbReference type="GO" id="GO:0016989">
    <property type="term" value="F:sigma factor antagonist activity"/>
    <property type="evidence" value="ECO:0007669"/>
    <property type="project" value="TreeGrafter"/>
</dbReference>
<evidence type="ECO:0000256" key="1">
    <source>
        <dbReference type="SAM" id="Phobius"/>
    </source>
</evidence>
<dbReference type="Pfam" id="PF16344">
    <property type="entry name" value="FecR_C"/>
    <property type="match status" value="1"/>
</dbReference>
<dbReference type="InterPro" id="IPR006860">
    <property type="entry name" value="FecR"/>
</dbReference>
<keyword evidence="1" id="KW-0472">Membrane</keyword>
<evidence type="ECO:0000259" key="2">
    <source>
        <dbReference type="Pfam" id="PF04773"/>
    </source>
</evidence>
<sequence length="389" mass="44115">MTLLDKIYQLTKKLSKALLDNKGFGDLDESDLFSDDAKKHIKQHLSEEEIKENLELLNKIDKELGWEHVENRISHYGKVKSNKRLSKSSFYKIAAVAVLFISIGYIAYNGLTNETLLEVEQVNFPAGKNKAILTLEDGVDVALEKERPFKKGAVHSNGERLKYSKTSTNSKIAFNYLTIPRGGQYQIELSDGTIVWLNADSKLKYPVAFKSGTTRTVELLYGEAYFDVSPSTSHNGDTFKVLTKDQEVEVLGTKFNIKAYNDERYIYTTLVEGQVNILVNGLLTRLSPSEQTALNIDTQQLTKSIVNVDYHIAWINGYFNFKDTSLKEIMQVISRWYDVDITFESQALEDVRFSGLLSKTQNIEDILNGIQSTKFINAYGIENKTIIIK</sequence>
<keyword evidence="1" id="KW-1133">Transmembrane helix</keyword>
<evidence type="ECO:0000313" key="4">
    <source>
        <dbReference type="EMBL" id="TXD86998.1"/>
    </source>
</evidence>
<dbReference type="Pfam" id="PF04773">
    <property type="entry name" value="FecR"/>
    <property type="match status" value="1"/>
</dbReference>